<evidence type="ECO:0000313" key="2">
    <source>
        <dbReference type="EMBL" id="CEK50376.1"/>
    </source>
</evidence>
<feature type="region of interest" description="Disordered" evidence="1">
    <location>
        <begin position="1"/>
        <end position="83"/>
    </location>
</feature>
<proteinExistence type="predicted"/>
<protein>
    <submittedName>
        <fullName evidence="2">Uncharacterized protein</fullName>
    </submittedName>
</protein>
<reference evidence="2" key="1">
    <citation type="submission" date="2014-12" db="EMBL/GenBank/DDBJ databases">
        <title>Insight into the proteome of Arion vulgaris.</title>
        <authorList>
            <person name="Aradska J."/>
            <person name="Bulat T."/>
            <person name="Smidak R."/>
            <person name="Sarate P."/>
            <person name="Gangsoo J."/>
            <person name="Sialana F."/>
            <person name="Bilban M."/>
            <person name="Lubec G."/>
        </authorList>
    </citation>
    <scope>NUCLEOTIDE SEQUENCE</scope>
    <source>
        <tissue evidence="2">Skin</tissue>
    </source>
</reference>
<name>A0A0B6Y3F6_9EUPU</name>
<feature type="non-terminal residue" evidence="2">
    <location>
        <position position="1"/>
    </location>
</feature>
<evidence type="ECO:0000256" key="1">
    <source>
        <dbReference type="SAM" id="MobiDB-lite"/>
    </source>
</evidence>
<gene>
    <name evidence="2" type="primary">ORF10593</name>
</gene>
<sequence length="83" mass="8878">SSSSKKSVDTQISTGKPQKLNSIGESVPKSFTTQTVGNSESALLELNQTNYETKRQRPRPGTEGVQRSLPKLPEAQTGSGKTS</sequence>
<dbReference type="EMBL" id="HACG01003511">
    <property type="protein sequence ID" value="CEK50376.1"/>
    <property type="molecule type" value="Transcribed_RNA"/>
</dbReference>
<accession>A0A0B6Y3F6</accession>
<feature type="compositionally biased region" description="Polar residues" evidence="1">
    <location>
        <begin position="1"/>
        <end position="51"/>
    </location>
</feature>
<dbReference type="AlphaFoldDB" id="A0A0B6Y3F6"/>
<organism evidence="2">
    <name type="scientific">Arion vulgaris</name>
    <dbReference type="NCBI Taxonomy" id="1028688"/>
    <lineage>
        <taxon>Eukaryota</taxon>
        <taxon>Metazoa</taxon>
        <taxon>Spiralia</taxon>
        <taxon>Lophotrochozoa</taxon>
        <taxon>Mollusca</taxon>
        <taxon>Gastropoda</taxon>
        <taxon>Heterobranchia</taxon>
        <taxon>Euthyneura</taxon>
        <taxon>Panpulmonata</taxon>
        <taxon>Eupulmonata</taxon>
        <taxon>Stylommatophora</taxon>
        <taxon>Helicina</taxon>
        <taxon>Arionoidea</taxon>
        <taxon>Arionidae</taxon>
        <taxon>Arion</taxon>
    </lineage>
</organism>
<feature type="non-terminal residue" evidence="2">
    <location>
        <position position="83"/>
    </location>
</feature>